<accession>A0ABV0QA20</accession>
<name>A0ABV0QA20_9TELE</name>
<sequence length="61" mass="6616">VFCFESSGGSVKFSLICAACIQTASLAALLWLSLNIDAACSFPAEGNSFWFPLPFVFYLSR</sequence>
<dbReference type="EMBL" id="JAHRIN010003073">
    <property type="protein sequence ID" value="MEQ2192644.1"/>
    <property type="molecule type" value="Genomic_DNA"/>
</dbReference>
<evidence type="ECO:0000256" key="1">
    <source>
        <dbReference type="SAM" id="Phobius"/>
    </source>
</evidence>
<comment type="caution">
    <text evidence="2">The sequence shown here is derived from an EMBL/GenBank/DDBJ whole genome shotgun (WGS) entry which is preliminary data.</text>
</comment>
<proteinExistence type="predicted"/>
<feature type="transmembrane region" description="Helical" evidence="1">
    <location>
        <begin position="13"/>
        <end position="32"/>
    </location>
</feature>
<evidence type="ECO:0000313" key="2">
    <source>
        <dbReference type="EMBL" id="MEQ2192644.1"/>
    </source>
</evidence>
<keyword evidence="1" id="KW-0472">Membrane</keyword>
<dbReference type="Proteomes" id="UP001434883">
    <property type="component" value="Unassembled WGS sequence"/>
</dbReference>
<reference evidence="2 3" key="1">
    <citation type="submission" date="2021-06" db="EMBL/GenBank/DDBJ databases">
        <authorList>
            <person name="Palmer J.M."/>
        </authorList>
    </citation>
    <scope>NUCLEOTIDE SEQUENCE [LARGE SCALE GENOMIC DNA]</scope>
    <source>
        <strain evidence="2 3">XC_2019</strain>
        <tissue evidence="2">Muscle</tissue>
    </source>
</reference>
<keyword evidence="3" id="KW-1185">Reference proteome</keyword>
<protein>
    <recommendedName>
        <fullName evidence="4">Taste receptor type 1 member 1</fullName>
    </recommendedName>
</protein>
<evidence type="ECO:0000313" key="3">
    <source>
        <dbReference type="Proteomes" id="UP001434883"/>
    </source>
</evidence>
<organism evidence="2 3">
    <name type="scientific">Xenoophorus captivus</name>
    <dbReference type="NCBI Taxonomy" id="1517983"/>
    <lineage>
        <taxon>Eukaryota</taxon>
        <taxon>Metazoa</taxon>
        <taxon>Chordata</taxon>
        <taxon>Craniata</taxon>
        <taxon>Vertebrata</taxon>
        <taxon>Euteleostomi</taxon>
        <taxon>Actinopterygii</taxon>
        <taxon>Neopterygii</taxon>
        <taxon>Teleostei</taxon>
        <taxon>Neoteleostei</taxon>
        <taxon>Acanthomorphata</taxon>
        <taxon>Ovalentaria</taxon>
        <taxon>Atherinomorphae</taxon>
        <taxon>Cyprinodontiformes</taxon>
        <taxon>Goodeidae</taxon>
        <taxon>Xenoophorus</taxon>
    </lineage>
</organism>
<evidence type="ECO:0008006" key="4">
    <source>
        <dbReference type="Google" id="ProtNLM"/>
    </source>
</evidence>
<keyword evidence="1" id="KW-1133">Transmembrane helix</keyword>
<keyword evidence="1" id="KW-0812">Transmembrane</keyword>
<feature type="non-terminal residue" evidence="2">
    <location>
        <position position="1"/>
    </location>
</feature>
<gene>
    <name evidence="2" type="ORF">XENOCAPTIV_014864</name>
</gene>